<keyword evidence="4 7" id="KW-1133">Transmembrane helix</keyword>
<dbReference type="PANTHER" id="PTHR30572">
    <property type="entry name" value="MEMBRANE COMPONENT OF TRANSPORTER-RELATED"/>
    <property type="match status" value="1"/>
</dbReference>
<dbReference type="InterPro" id="IPR003838">
    <property type="entry name" value="ABC3_permease_C"/>
</dbReference>
<comment type="caution">
    <text evidence="10">The sequence shown here is derived from an EMBL/GenBank/DDBJ whole genome shotgun (WGS) entry which is preliminary data.</text>
</comment>
<organism evidence="10 11">
    <name type="scientific">Segatella oris F0302</name>
    <dbReference type="NCBI Taxonomy" id="649760"/>
    <lineage>
        <taxon>Bacteria</taxon>
        <taxon>Pseudomonadati</taxon>
        <taxon>Bacteroidota</taxon>
        <taxon>Bacteroidia</taxon>
        <taxon>Bacteroidales</taxon>
        <taxon>Prevotellaceae</taxon>
        <taxon>Segatella</taxon>
    </lineage>
</organism>
<name>D1QMN6_9BACT</name>
<evidence type="ECO:0000256" key="4">
    <source>
        <dbReference type="ARBA" id="ARBA00022989"/>
    </source>
</evidence>
<dbReference type="STRING" id="649760.HMPREF0971_00320"/>
<evidence type="ECO:0000256" key="3">
    <source>
        <dbReference type="ARBA" id="ARBA00022692"/>
    </source>
</evidence>
<dbReference type="InterPro" id="IPR025857">
    <property type="entry name" value="MacB_PCD"/>
</dbReference>
<feature type="transmembrane region" description="Helical" evidence="7">
    <location>
        <begin position="39"/>
        <end position="62"/>
    </location>
</feature>
<feature type="domain" description="ABC3 transporter permease C-terminal" evidence="8">
    <location>
        <begin position="303"/>
        <end position="429"/>
    </location>
</feature>
<reference evidence="10 11" key="1">
    <citation type="submission" date="2009-11" db="EMBL/GenBank/DDBJ databases">
        <authorList>
            <person name="Weinstock G."/>
            <person name="Sodergren E."/>
            <person name="Clifton S."/>
            <person name="Fulton L."/>
            <person name="Fulton B."/>
            <person name="Courtney L."/>
            <person name="Fronick C."/>
            <person name="Harrison M."/>
            <person name="Strong C."/>
            <person name="Farmer C."/>
            <person name="Delahaunty K."/>
            <person name="Markovic C."/>
            <person name="Hall O."/>
            <person name="Minx P."/>
            <person name="Tomlinson C."/>
            <person name="Mitreva M."/>
            <person name="Nelson J."/>
            <person name="Hou S."/>
            <person name="Wollam A."/>
            <person name="Pepin K.H."/>
            <person name="Johnson M."/>
            <person name="Bhonagiri V."/>
            <person name="Nash W.E."/>
            <person name="Warren W."/>
            <person name="Chinwalla A."/>
            <person name="Mardis E.R."/>
            <person name="Wilson R.K."/>
        </authorList>
    </citation>
    <scope>NUCLEOTIDE SEQUENCE [LARGE SCALE GENOMIC DNA]</scope>
    <source>
        <strain evidence="10 11">F0302</strain>
    </source>
</reference>
<evidence type="ECO:0000256" key="5">
    <source>
        <dbReference type="ARBA" id="ARBA00023136"/>
    </source>
</evidence>
<keyword evidence="5 7" id="KW-0472">Membrane</keyword>
<comment type="similarity">
    <text evidence="6">Belongs to the ABC-4 integral membrane protein family.</text>
</comment>
<keyword evidence="3 7" id="KW-0812">Transmembrane</keyword>
<feature type="transmembrane region" description="Helical" evidence="7">
    <location>
        <begin position="343"/>
        <end position="370"/>
    </location>
</feature>
<dbReference type="Pfam" id="PF12704">
    <property type="entry name" value="MacB_PCD"/>
    <property type="match status" value="1"/>
</dbReference>
<dbReference type="HOGENOM" id="CLU_000604_8_0_10"/>
<dbReference type="Pfam" id="PF02687">
    <property type="entry name" value="FtsX"/>
    <property type="match status" value="1"/>
</dbReference>
<dbReference type="InterPro" id="IPR050250">
    <property type="entry name" value="Macrolide_Exporter_MacB"/>
</dbReference>
<protein>
    <submittedName>
        <fullName evidence="10">Efflux ABC transporter, permease protein</fullName>
    </submittedName>
</protein>
<evidence type="ECO:0000313" key="11">
    <source>
        <dbReference type="Proteomes" id="UP000004079"/>
    </source>
</evidence>
<evidence type="ECO:0000259" key="8">
    <source>
        <dbReference type="Pfam" id="PF02687"/>
    </source>
</evidence>
<comment type="subcellular location">
    <subcellularLocation>
        <location evidence="1">Cell membrane</location>
        <topology evidence="1">Multi-pass membrane protein</topology>
    </subcellularLocation>
</comment>
<evidence type="ECO:0000256" key="2">
    <source>
        <dbReference type="ARBA" id="ARBA00022475"/>
    </source>
</evidence>
<feature type="transmembrane region" description="Helical" evidence="7">
    <location>
        <begin position="300"/>
        <end position="322"/>
    </location>
</feature>
<dbReference type="GO" id="GO:0022857">
    <property type="term" value="F:transmembrane transporter activity"/>
    <property type="evidence" value="ECO:0007669"/>
    <property type="project" value="TreeGrafter"/>
</dbReference>
<evidence type="ECO:0000256" key="1">
    <source>
        <dbReference type="ARBA" id="ARBA00004651"/>
    </source>
</evidence>
<dbReference type="AlphaFoldDB" id="D1QMN6"/>
<dbReference type="Proteomes" id="UP000004079">
    <property type="component" value="Unassembled WGS sequence"/>
</dbReference>
<sequence length="437" mass="48674">MQTVLTEQKKQCKPKSEVMRDIFAEIWATAKRNKLRTGLTGFAVAWGIFMLIFLLGAGNGLINATEQNSGRFMANSMEVFGGQTSKEYQGLKEGREITLNDKDFSTTTEKFSANVDDMGAVAEQNNVTISLGENYTNTILSGVYPNEKDINKIEMRYGRFVNQIDNQQSRKVLVINDEQARELTSGDIRGLIGRYVNVGSFSFEIVGICKKDDSGRNARAFSAFNTVRTIYNKGDKADEFHFSFHGLKTEQDNEAFEKDYRESLNRNHRAAPDDEDAIWIWNRFTQAMQMETGMGIIRTALWIIGIFTLLSGIVGVSNIMLITVKERTREFGIRKAIGAKPWAILKLIIIESVIITTFFGYVGMILGIAANEYMDATIGHMQVDAGVFKAMMFVNPTVGLDVCIEATLVMVIAGTLAGLIPAKKAAKIRPIEALRAE</sequence>
<evidence type="ECO:0000259" key="9">
    <source>
        <dbReference type="Pfam" id="PF12704"/>
    </source>
</evidence>
<keyword evidence="2" id="KW-1003">Cell membrane</keyword>
<dbReference type="PANTHER" id="PTHR30572:SF4">
    <property type="entry name" value="ABC TRANSPORTER PERMEASE YTRF"/>
    <property type="match status" value="1"/>
</dbReference>
<evidence type="ECO:0000256" key="6">
    <source>
        <dbReference type="ARBA" id="ARBA00038076"/>
    </source>
</evidence>
<feature type="transmembrane region" description="Helical" evidence="7">
    <location>
        <begin position="398"/>
        <end position="420"/>
    </location>
</feature>
<dbReference type="EMBL" id="ACUZ02000003">
    <property type="protein sequence ID" value="EFB33557.1"/>
    <property type="molecule type" value="Genomic_DNA"/>
</dbReference>
<feature type="domain" description="MacB-like periplasmic core" evidence="9">
    <location>
        <begin position="37"/>
        <end position="228"/>
    </location>
</feature>
<accession>D1QMN6</accession>
<proteinExistence type="inferred from homology"/>
<dbReference type="GO" id="GO:0005886">
    <property type="term" value="C:plasma membrane"/>
    <property type="evidence" value="ECO:0007669"/>
    <property type="project" value="UniProtKB-SubCell"/>
</dbReference>
<evidence type="ECO:0000256" key="7">
    <source>
        <dbReference type="SAM" id="Phobius"/>
    </source>
</evidence>
<evidence type="ECO:0000313" key="10">
    <source>
        <dbReference type="EMBL" id="EFB33557.1"/>
    </source>
</evidence>
<gene>
    <name evidence="10" type="ORF">HMPREF0971_00320</name>
</gene>